<comment type="caution">
    <text evidence="9">The sequence shown here is derived from an EMBL/GenBank/DDBJ whole genome shotgun (WGS) entry which is preliminary data.</text>
</comment>
<proteinExistence type="inferred from homology"/>
<comment type="similarity">
    <text evidence="7">Belongs to the DVL/RTFL small polypeptides family.</text>
</comment>
<evidence type="ECO:0000256" key="4">
    <source>
        <dbReference type="ARBA" id="ARBA00022692"/>
    </source>
</evidence>
<evidence type="ECO:0000313" key="9">
    <source>
        <dbReference type="EMBL" id="EPS60999.1"/>
    </source>
</evidence>
<keyword evidence="2" id="KW-0217">Developmental protein</keyword>
<accession>S8C2W8</accession>
<evidence type="ECO:0000256" key="1">
    <source>
        <dbReference type="ARBA" id="ARBA00004162"/>
    </source>
</evidence>
<dbReference type="InterPro" id="IPR012552">
    <property type="entry name" value="DVL"/>
</dbReference>
<dbReference type="GO" id="GO:0005886">
    <property type="term" value="C:plasma membrane"/>
    <property type="evidence" value="ECO:0007669"/>
    <property type="project" value="UniProtKB-SubCell"/>
</dbReference>
<evidence type="ECO:0000313" key="10">
    <source>
        <dbReference type="Proteomes" id="UP000015453"/>
    </source>
</evidence>
<feature type="compositionally biased region" description="Basic residues" evidence="8">
    <location>
        <begin position="1"/>
        <end position="10"/>
    </location>
</feature>
<reference evidence="9 10" key="1">
    <citation type="journal article" date="2013" name="BMC Genomics">
        <title>The miniature genome of a carnivorous plant Genlisea aurea contains a low number of genes and short non-coding sequences.</title>
        <authorList>
            <person name="Leushkin E.V."/>
            <person name="Sutormin R.A."/>
            <person name="Nabieva E.R."/>
            <person name="Penin A.A."/>
            <person name="Kondrashov A.S."/>
            <person name="Logacheva M.D."/>
        </authorList>
    </citation>
    <scope>NUCLEOTIDE SEQUENCE [LARGE SCALE GENOMIC DNA]</scope>
</reference>
<dbReference type="PANTHER" id="PTHR33102">
    <property type="entry name" value="DVL19-RELATED-RELATED"/>
    <property type="match status" value="1"/>
</dbReference>
<dbReference type="AlphaFoldDB" id="S8C2W8"/>
<keyword evidence="5" id="KW-1133">Transmembrane helix</keyword>
<keyword evidence="4" id="KW-0812">Transmembrane</keyword>
<organism evidence="9 10">
    <name type="scientific">Genlisea aurea</name>
    <dbReference type="NCBI Taxonomy" id="192259"/>
    <lineage>
        <taxon>Eukaryota</taxon>
        <taxon>Viridiplantae</taxon>
        <taxon>Streptophyta</taxon>
        <taxon>Embryophyta</taxon>
        <taxon>Tracheophyta</taxon>
        <taxon>Spermatophyta</taxon>
        <taxon>Magnoliopsida</taxon>
        <taxon>eudicotyledons</taxon>
        <taxon>Gunneridae</taxon>
        <taxon>Pentapetalae</taxon>
        <taxon>asterids</taxon>
        <taxon>lamiids</taxon>
        <taxon>Lamiales</taxon>
        <taxon>Lentibulariaceae</taxon>
        <taxon>Genlisea</taxon>
    </lineage>
</organism>
<evidence type="ECO:0000256" key="2">
    <source>
        <dbReference type="ARBA" id="ARBA00022473"/>
    </source>
</evidence>
<comment type="subcellular location">
    <subcellularLocation>
        <location evidence="1">Cell membrane</location>
        <topology evidence="1">Single-pass membrane protein</topology>
    </subcellularLocation>
</comment>
<dbReference type="GO" id="GO:0008285">
    <property type="term" value="P:negative regulation of cell population proliferation"/>
    <property type="evidence" value="ECO:0007669"/>
    <property type="project" value="InterPro"/>
</dbReference>
<sequence length="90" mass="10608">MKGRRDKKHPPNVENNYKQCREKEYGGHLMDEEREKRRPEFYSGDGSGGGRRSFTEKCRHLGGKQRAKFYILRRCIAMLVCGNEKNESRD</sequence>
<name>S8C2W8_9LAMI</name>
<dbReference type="EMBL" id="AUSU01007157">
    <property type="protein sequence ID" value="EPS60999.1"/>
    <property type="molecule type" value="Genomic_DNA"/>
</dbReference>
<dbReference type="Proteomes" id="UP000015453">
    <property type="component" value="Unassembled WGS sequence"/>
</dbReference>
<dbReference type="Pfam" id="PF08137">
    <property type="entry name" value="DVL"/>
    <property type="match status" value="1"/>
</dbReference>
<feature type="region of interest" description="Disordered" evidence="8">
    <location>
        <begin position="1"/>
        <end position="54"/>
    </location>
</feature>
<feature type="compositionally biased region" description="Basic and acidic residues" evidence="8">
    <location>
        <begin position="19"/>
        <end position="40"/>
    </location>
</feature>
<dbReference type="InterPro" id="IPR051525">
    <property type="entry name" value="DVL_RTFL_regulatory"/>
</dbReference>
<gene>
    <name evidence="9" type="ORF">M569_13802</name>
</gene>
<keyword evidence="6" id="KW-0472">Membrane</keyword>
<keyword evidence="3" id="KW-1003">Cell membrane</keyword>
<protein>
    <submittedName>
        <fullName evidence="9">Uncharacterized protein</fullName>
    </submittedName>
</protein>
<evidence type="ECO:0000256" key="5">
    <source>
        <dbReference type="ARBA" id="ARBA00022989"/>
    </source>
</evidence>
<dbReference type="GO" id="GO:0048367">
    <property type="term" value="P:shoot system development"/>
    <property type="evidence" value="ECO:0007669"/>
    <property type="project" value="UniProtKB-ARBA"/>
</dbReference>
<evidence type="ECO:0000256" key="7">
    <source>
        <dbReference type="ARBA" id="ARBA00024340"/>
    </source>
</evidence>
<evidence type="ECO:0000256" key="8">
    <source>
        <dbReference type="SAM" id="MobiDB-lite"/>
    </source>
</evidence>
<evidence type="ECO:0000256" key="3">
    <source>
        <dbReference type="ARBA" id="ARBA00022475"/>
    </source>
</evidence>
<keyword evidence="10" id="KW-1185">Reference proteome</keyword>
<evidence type="ECO:0000256" key="6">
    <source>
        <dbReference type="ARBA" id="ARBA00023136"/>
    </source>
</evidence>